<proteinExistence type="predicted"/>
<dbReference type="EMBL" id="CP017556">
    <property type="protein sequence ID" value="AOW04734.1"/>
    <property type="molecule type" value="Genomic_DNA"/>
</dbReference>
<dbReference type="VEuPathDB" id="FungiDB:YALI0_D00110g"/>
<evidence type="ECO:0000313" key="3">
    <source>
        <dbReference type="Proteomes" id="UP000182444"/>
    </source>
</evidence>
<dbReference type="VEuPathDB" id="FungiDB:YALI1_D00040g"/>
<accession>A0A1D8NCJ9</accession>
<evidence type="ECO:0000313" key="1">
    <source>
        <dbReference type="EMBL" id="AOW03361.1"/>
    </source>
</evidence>
<protein>
    <submittedName>
        <fullName evidence="1">Uncharacterized protein</fullName>
    </submittedName>
</protein>
<sequence>MSKFYFQGDESWKGEMSRMTLKPVYNTSTLVPLSSVFSKVVTQMVFRMDTAGLVSYYLTPPASTDTAPGHSKCTTTLENDSGDIFKQITHTPGSTHTVQGILPVQYSSLFELRGLLPVQYVLYSMTYHGIEGSDKRQQKLFCAGTPTLVSTNVDPGNKMGSLVFQT</sequence>
<gene>
    <name evidence="1" type="ORF">YALI1_D00040g</name>
    <name evidence="2" type="ORF">YALI1_D36286g</name>
</gene>
<dbReference type="Proteomes" id="UP000182444">
    <property type="component" value="Chromosome 1D"/>
</dbReference>
<dbReference type="EMBL" id="CP017556">
    <property type="protein sequence ID" value="AOW03361.1"/>
    <property type="molecule type" value="Genomic_DNA"/>
</dbReference>
<dbReference type="RefSeq" id="XP_068138650.1">
    <property type="nucleotide sequence ID" value="XM_068282549.1"/>
</dbReference>
<name>A0A1D8NCJ9_YARLL</name>
<dbReference type="GeneID" id="94583174"/>
<reference evidence="1 3" key="1">
    <citation type="journal article" date="2016" name="PLoS ONE">
        <title>Sequence Assembly of Yarrowia lipolytica Strain W29/CLIB89 Shows Transposable Element Diversity.</title>
        <authorList>
            <person name="Magnan C."/>
            <person name="Yu J."/>
            <person name="Chang I."/>
            <person name="Jahn E."/>
            <person name="Kanomata Y."/>
            <person name="Wu J."/>
            <person name="Zeller M."/>
            <person name="Oakes M."/>
            <person name="Baldi P."/>
            <person name="Sandmeyer S."/>
        </authorList>
    </citation>
    <scope>NUCLEOTIDE SEQUENCE [LARGE SCALE GENOMIC DNA]</scope>
    <source>
        <strain evidence="1">CLIB89</strain>
        <strain evidence="3">CLIB89(W29)</strain>
    </source>
</reference>
<evidence type="ECO:0000313" key="2">
    <source>
        <dbReference type="EMBL" id="AOW04734.1"/>
    </source>
</evidence>
<dbReference type="VEuPathDB" id="FungiDB:YALI1_D36286g"/>
<dbReference type="AlphaFoldDB" id="A0A1D8NCJ9"/>
<organism evidence="1 3">
    <name type="scientific">Yarrowia lipolytica</name>
    <name type="common">Candida lipolytica</name>
    <dbReference type="NCBI Taxonomy" id="4952"/>
    <lineage>
        <taxon>Eukaryota</taxon>
        <taxon>Fungi</taxon>
        <taxon>Dikarya</taxon>
        <taxon>Ascomycota</taxon>
        <taxon>Saccharomycotina</taxon>
        <taxon>Dipodascomycetes</taxon>
        <taxon>Dipodascales</taxon>
        <taxon>Dipodascales incertae sedis</taxon>
        <taxon>Yarrowia</taxon>
    </lineage>
</organism>